<dbReference type="Gene3D" id="1.10.10.160">
    <property type="match status" value="1"/>
</dbReference>
<dbReference type="PANTHER" id="PTHR11070:SF30">
    <property type="entry name" value="F-BOX DNA HELICASE 1"/>
    <property type="match status" value="1"/>
</dbReference>
<dbReference type="InterPro" id="IPR027785">
    <property type="entry name" value="UvrD-like_helicase_C"/>
</dbReference>
<dbReference type="EMBL" id="CP000821">
    <property type="protein sequence ID" value="ABV38845.1"/>
    <property type="molecule type" value="Genomic_DNA"/>
</dbReference>
<evidence type="ECO:0000259" key="6">
    <source>
        <dbReference type="PROSITE" id="PS51198"/>
    </source>
</evidence>
<dbReference type="GO" id="GO:0016787">
    <property type="term" value="F:hydrolase activity"/>
    <property type="evidence" value="ECO:0007669"/>
    <property type="project" value="UniProtKB-UniRule"/>
</dbReference>
<dbReference type="GO" id="GO:0000725">
    <property type="term" value="P:recombinational repair"/>
    <property type="evidence" value="ECO:0007669"/>
    <property type="project" value="TreeGrafter"/>
</dbReference>
<dbReference type="Proteomes" id="UP000002015">
    <property type="component" value="Chromosome"/>
</dbReference>
<reference evidence="7 8" key="1">
    <citation type="submission" date="2007-08" db="EMBL/GenBank/DDBJ databases">
        <title>Complete sequence of Shewanella sediminis HAW-EB3.</title>
        <authorList>
            <consortium name="US DOE Joint Genome Institute"/>
            <person name="Copeland A."/>
            <person name="Lucas S."/>
            <person name="Lapidus A."/>
            <person name="Barry K."/>
            <person name="Glavina del Rio T."/>
            <person name="Dalin E."/>
            <person name="Tice H."/>
            <person name="Pitluck S."/>
            <person name="Chertkov O."/>
            <person name="Brettin T."/>
            <person name="Bruce D."/>
            <person name="Detter J.C."/>
            <person name="Han C."/>
            <person name="Schmutz J."/>
            <person name="Larimer F."/>
            <person name="Land M."/>
            <person name="Hauser L."/>
            <person name="Kyrpides N."/>
            <person name="Kim E."/>
            <person name="Zhao J.-S."/>
            <person name="Richardson P."/>
        </authorList>
    </citation>
    <scope>NUCLEOTIDE SEQUENCE [LARGE SCALE GENOMIC DNA]</scope>
    <source>
        <strain evidence="7 8">HAW-EB3</strain>
    </source>
</reference>
<dbReference type="GO" id="GO:0043138">
    <property type="term" value="F:3'-5' DNA helicase activity"/>
    <property type="evidence" value="ECO:0007669"/>
    <property type="project" value="TreeGrafter"/>
</dbReference>
<dbReference type="InterPro" id="IPR013986">
    <property type="entry name" value="DExx_box_DNA_helicase_dom_sf"/>
</dbReference>
<dbReference type="Pfam" id="PF00580">
    <property type="entry name" value="UvrD-helicase"/>
    <property type="match status" value="1"/>
</dbReference>
<dbReference type="eggNOG" id="COG0210">
    <property type="taxonomic scope" value="Bacteria"/>
</dbReference>
<gene>
    <name evidence="7" type="ordered locus">Ssed_4241</name>
</gene>
<dbReference type="RefSeq" id="WP_012144574.1">
    <property type="nucleotide sequence ID" value="NC_009831.1"/>
</dbReference>
<feature type="binding site" evidence="5">
    <location>
        <begin position="472"/>
        <end position="479"/>
    </location>
    <ligand>
        <name>ATP</name>
        <dbReference type="ChEBI" id="CHEBI:30616"/>
    </ligand>
</feature>
<dbReference type="GO" id="GO:0005524">
    <property type="term" value="F:ATP binding"/>
    <property type="evidence" value="ECO:0007669"/>
    <property type="project" value="UniProtKB-UniRule"/>
</dbReference>
<dbReference type="PROSITE" id="PS51198">
    <property type="entry name" value="UVRD_HELICASE_ATP_BIND"/>
    <property type="match status" value="1"/>
</dbReference>
<dbReference type="GO" id="GO:0003677">
    <property type="term" value="F:DNA binding"/>
    <property type="evidence" value="ECO:0007669"/>
    <property type="project" value="UniProtKB-KW"/>
</dbReference>
<dbReference type="InterPro" id="IPR000212">
    <property type="entry name" value="DNA_helicase_UvrD/REP"/>
</dbReference>
<dbReference type="STRING" id="425104.Ssed_4241"/>
<dbReference type="Pfam" id="PF13538">
    <property type="entry name" value="UvrD_C_2"/>
    <property type="match status" value="1"/>
</dbReference>
<keyword evidence="1 5" id="KW-0547">Nucleotide-binding</keyword>
<evidence type="ECO:0000313" key="8">
    <source>
        <dbReference type="Proteomes" id="UP000002015"/>
    </source>
</evidence>
<dbReference type="HOGENOM" id="CLU_320013_0_0_6"/>
<evidence type="ECO:0000256" key="1">
    <source>
        <dbReference type="ARBA" id="ARBA00022741"/>
    </source>
</evidence>
<dbReference type="AlphaFoldDB" id="A8G172"/>
<dbReference type="InterPro" id="IPR027417">
    <property type="entry name" value="P-loop_NTPase"/>
</dbReference>
<evidence type="ECO:0000313" key="7">
    <source>
        <dbReference type="EMBL" id="ABV38845.1"/>
    </source>
</evidence>
<protein>
    <submittedName>
        <fullName evidence="7">UvrD/REP helicase</fullName>
    </submittedName>
</protein>
<evidence type="ECO:0000256" key="5">
    <source>
        <dbReference type="PROSITE-ProRule" id="PRU00560"/>
    </source>
</evidence>
<dbReference type="OrthoDB" id="6264499at2"/>
<evidence type="ECO:0000256" key="3">
    <source>
        <dbReference type="ARBA" id="ARBA00022806"/>
    </source>
</evidence>
<sequence>MSPIDSFEQIDSSCQYAWSNKFEVGLLPLIDVEKNAELRSLLDLDNQAYGKNSKRFIKAISNEPYAKYQSELLRAYLKQPEDNLELDCDRLVLTIKCQSSDIENIKANMLKFSFKALDELLTIKKISVGAVNRTSNKEGRKSRKGLNRPEYNSAYRATVNADSRRFFQLYIADGVKHPKKLMGLRIDFIPNRFSDFELRAIFGHLKSVLTNRRYDQLINGAKVTRVDVGFNMPGVMSSFIYPYLTKKRARDSSCMPNASSTDLVETTYIGNRFSSSHFIVYEKLLKEMKADLNIGFSIDQLKQRIEGLAVTTRVERRQYPYRSSRKGQMLLKLPQIKLPLTDLAFIDPLVLAHSEEKVLRKLLRNKTIKSIKSGKKGIGRSLKGTVIKKRAFKLKEEWFIQANVKLLKHYQNIIINADKPNSTAVKLYCAEGRHLNKFELEPSVTMLEDSAVAQAEQMKAVEAEARVLAVIAGAGSGKTRTIVERVKYLLGEGRHPSRIKVLAYTNDAASEISRRIGSDEELYVGTFSAWCKSLLELFNPSRFEGAKVVTGVRQKEMFEQVIISSGLKEKLTSNQLSALISANANRLMSFEKLLEEPELDSDCTLGELEKCYELYCKEKRKQRLIDFDDMLKLVHEKLEIDPCFLKNVVDDSKYLILDEMQDSNASQWAIMQVLVANGCHLFCVGDPAQSIYGFRGAEPTHLDTFCQMIPNGVKVFLSHSYRLTPAILNLTNLVRQQIHSDYPALQPIRNGGSIPLIKELSCLDGVKEWLVKDIQQKLDSGCGVMDIKVLVRTNTVGDILRSYLAKQLKLKPTIKLGRKQLESLVMTMHKSKGTECKISYVIDPRFWNSKQDERLDHLRLMYVALTRASHELIICKSLEGKVIYSDATKEAYLLDILSERHDLFECA</sequence>
<dbReference type="SUPFAM" id="SSF52540">
    <property type="entry name" value="P-loop containing nucleoside triphosphate hydrolases"/>
    <property type="match status" value="1"/>
</dbReference>
<organism evidence="7 8">
    <name type="scientific">Shewanella sediminis (strain HAW-EB3)</name>
    <dbReference type="NCBI Taxonomy" id="425104"/>
    <lineage>
        <taxon>Bacteria</taxon>
        <taxon>Pseudomonadati</taxon>
        <taxon>Pseudomonadota</taxon>
        <taxon>Gammaproteobacteria</taxon>
        <taxon>Alteromonadales</taxon>
        <taxon>Shewanellaceae</taxon>
        <taxon>Shewanella</taxon>
    </lineage>
</organism>
<evidence type="ECO:0000256" key="2">
    <source>
        <dbReference type="ARBA" id="ARBA00022801"/>
    </source>
</evidence>
<dbReference type="PANTHER" id="PTHR11070">
    <property type="entry name" value="UVRD / RECB / PCRA DNA HELICASE FAMILY MEMBER"/>
    <property type="match status" value="1"/>
</dbReference>
<keyword evidence="4 5" id="KW-0067">ATP-binding</keyword>
<dbReference type="KEGG" id="sse:Ssed_4241"/>
<dbReference type="Gene3D" id="3.40.50.300">
    <property type="entry name" value="P-loop containing nucleotide triphosphate hydrolases"/>
    <property type="match status" value="2"/>
</dbReference>
<accession>A8G172</accession>
<keyword evidence="8" id="KW-1185">Reference proteome</keyword>
<dbReference type="InterPro" id="IPR014016">
    <property type="entry name" value="UvrD-like_ATP-bd"/>
</dbReference>
<feature type="domain" description="UvrD-like helicase ATP-binding" evidence="6">
    <location>
        <begin position="451"/>
        <end position="724"/>
    </location>
</feature>
<dbReference type="CDD" id="cd17932">
    <property type="entry name" value="DEXQc_UvrD"/>
    <property type="match status" value="1"/>
</dbReference>
<evidence type="ECO:0000256" key="4">
    <source>
        <dbReference type="ARBA" id="ARBA00022840"/>
    </source>
</evidence>
<proteinExistence type="predicted"/>
<keyword evidence="2 5" id="KW-0378">Hydrolase</keyword>
<name>A8G172_SHESH</name>
<keyword evidence="3 5" id="KW-0347">Helicase</keyword>